<evidence type="ECO:0000313" key="1">
    <source>
        <dbReference type="EMBL" id="GAB63143.1"/>
    </source>
</evidence>
<gene>
    <name evidence="1" type="ORF">KSU1_C1547</name>
</gene>
<comment type="caution">
    <text evidence="1">The sequence shown here is derived from an EMBL/GenBank/DDBJ whole genome shotgun (WGS) entry which is preliminary data.</text>
</comment>
<dbReference type="eggNOG" id="COG0727">
    <property type="taxonomic scope" value="Bacteria"/>
</dbReference>
<keyword evidence="2" id="KW-1185">Reference proteome</keyword>
<reference evidence="1 2" key="1">
    <citation type="journal article" date="2012" name="FEBS Lett.">
        <title>Anammox organism KSU-1 expresses a NirK-type copper-containing nitrite reductase instead of a NirS-type with cytochrome cd1.</title>
        <authorList>
            <person name="Hira D."/>
            <person name="Toh H."/>
            <person name="Migita C.T."/>
            <person name="Okubo H."/>
            <person name="Nishiyama T."/>
            <person name="Hattori M."/>
            <person name="Furukawa K."/>
            <person name="Fujii T."/>
        </authorList>
    </citation>
    <scope>NUCLEOTIDE SEQUENCE [LARGE SCALE GENOMIC DNA]</scope>
</reference>
<name>I3IN48_9BACT</name>
<dbReference type="Proteomes" id="UP000002985">
    <property type="component" value="Unassembled WGS sequence"/>
</dbReference>
<accession>I3IN48</accession>
<proteinExistence type="predicted"/>
<protein>
    <recommendedName>
        <fullName evidence="3">Flagellin N-methylase</fullName>
    </recommendedName>
</protein>
<evidence type="ECO:0008006" key="3">
    <source>
        <dbReference type="Google" id="ProtNLM"/>
    </source>
</evidence>
<dbReference type="OrthoDB" id="277831at2"/>
<dbReference type="AlphaFoldDB" id="I3IN48"/>
<dbReference type="InterPro" id="IPR005358">
    <property type="entry name" value="Puta_zinc/iron-chelating_dom"/>
</dbReference>
<dbReference type="EMBL" id="BAFH01000003">
    <property type="protein sequence ID" value="GAB63143.1"/>
    <property type="molecule type" value="Genomic_DNA"/>
</dbReference>
<dbReference type="STRING" id="247490.KSU1_C1547"/>
<organism evidence="1 2">
    <name type="scientific">Candidatus Jettenia caeni</name>
    <dbReference type="NCBI Taxonomy" id="247490"/>
    <lineage>
        <taxon>Bacteria</taxon>
        <taxon>Pseudomonadati</taxon>
        <taxon>Planctomycetota</taxon>
        <taxon>Candidatus Brocadiia</taxon>
        <taxon>Candidatus Brocadiales</taxon>
        <taxon>Candidatus Brocadiaceae</taxon>
        <taxon>Candidatus Jettenia</taxon>
    </lineage>
</organism>
<dbReference type="Pfam" id="PF03692">
    <property type="entry name" value="CxxCxxCC"/>
    <property type="match status" value="1"/>
</dbReference>
<evidence type="ECO:0000313" key="2">
    <source>
        <dbReference type="Proteomes" id="UP000002985"/>
    </source>
</evidence>
<sequence>MKTQSVLNDNIYSELVIIYRQLEQELTQLNPGCDKCGTCCNFTTFDHVLYASSIEVGFITQHKEVPDRSNISNNICPFLKDNRCSIRDFRMLGCRVFYCNVHYQEISHDVYEKYYRMIKDLSIKYNVQWKYSPFLEQLAEFKSISSALANTLYPDPSPSVHS</sequence>